<evidence type="ECO:0000256" key="1">
    <source>
        <dbReference type="ARBA" id="ARBA00001946"/>
    </source>
</evidence>
<dbReference type="Pfam" id="PF01926">
    <property type="entry name" value="MMR_HSR1"/>
    <property type="match status" value="1"/>
</dbReference>
<keyword evidence="4 6" id="KW-0067">ATP-binding</keyword>
<dbReference type="PRINTS" id="PR00326">
    <property type="entry name" value="GTP1OBG"/>
</dbReference>
<dbReference type="InterPro" id="IPR012676">
    <property type="entry name" value="TGS-like"/>
</dbReference>
<evidence type="ECO:0000256" key="4">
    <source>
        <dbReference type="ARBA" id="ARBA00022840"/>
    </source>
</evidence>
<dbReference type="HAMAP" id="MF_00944">
    <property type="entry name" value="YchF_OLA1_ATPase"/>
    <property type="match status" value="1"/>
</dbReference>
<evidence type="ECO:0000259" key="8">
    <source>
        <dbReference type="PROSITE" id="PS51710"/>
    </source>
</evidence>
<reference evidence="10 11" key="1">
    <citation type="submission" date="2013-06" db="EMBL/GenBank/DDBJ databases">
        <title>Whole genome shotgun sequence of Bacillus selenatarsenatis SF-1.</title>
        <authorList>
            <person name="Kuroda M."/>
            <person name="Sei K."/>
            <person name="Yamashita M."/>
            <person name="Ike M."/>
        </authorList>
    </citation>
    <scope>NUCLEOTIDE SEQUENCE [LARGE SCALE GENOMIC DNA]</scope>
    <source>
        <strain evidence="10 11">SF-1</strain>
    </source>
</reference>
<dbReference type="GO" id="GO:0005525">
    <property type="term" value="F:GTP binding"/>
    <property type="evidence" value="ECO:0007669"/>
    <property type="project" value="InterPro"/>
</dbReference>
<evidence type="ECO:0000256" key="2">
    <source>
        <dbReference type="ARBA" id="ARBA00022723"/>
    </source>
</evidence>
<comment type="cofactor">
    <cofactor evidence="1">
        <name>Mg(2+)</name>
        <dbReference type="ChEBI" id="CHEBI:18420"/>
    </cofactor>
</comment>
<dbReference type="GO" id="GO:0005737">
    <property type="term" value="C:cytoplasm"/>
    <property type="evidence" value="ECO:0007669"/>
    <property type="project" value="TreeGrafter"/>
</dbReference>
<dbReference type="PROSITE" id="PS51710">
    <property type="entry name" value="G_OBG"/>
    <property type="match status" value="1"/>
</dbReference>
<dbReference type="GO" id="GO:0016887">
    <property type="term" value="F:ATP hydrolysis activity"/>
    <property type="evidence" value="ECO:0007669"/>
    <property type="project" value="UniProtKB-UniRule"/>
</dbReference>
<keyword evidence="2" id="KW-0479">Metal-binding</keyword>
<proteinExistence type="inferred from homology"/>
<dbReference type="SUPFAM" id="SSF81271">
    <property type="entry name" value="TGS-like"/>
    <property type="match status" value="1"/>
</dbReference>
<dbReference type="FunFam" id="3.10.20.30:FF:000001">
    <property type="entry name" value="Ribosome-binding ATPase YchF"/>
    <property type="match status" value="1"/>
</dbReference>
<dbReference type="RefSeq" id="WP_041965145.1">
    <property type="nucleotide sequence ID" value="NZ_BASE01000029.1"/>
</dbReference>
<dbReference type="CDD" id="cd01900">
    <property type="entry name" value="YchF"/>
    <property type="match status" value="1"/>
</dbReference>
<evidence type="ECO:0000256" key="6">
    <source>
        <dbReference type="HAMAP-Rule" id="MF_00944"/>
    </source>
</evidence>
<dbReference type="InterPro" id="IPR012675">
    <property type="entry name" value="Beta-grasp_dom_sf"/>
</dbReference>
<dbReference type="SUPFAM" id="SSF52540">
    <property type="entry name" value="P-loop containing nucleoside triphosphate hydrolases"/>
    <property type="match status" value="1"/>
</dbReference>
<evidence type="ECO:0000256" key="3">
    <source>
        <dbReference type="ARBA" id="ARBA00022741"/>
    </source>
</evidence>
<dbReference type="FunFam" id="1.10.150.300:FF:000004">
    <property type="entry name" value="Ribosome-binding ATPase YchF"/>
    <property type="match status" value="1"/>
</dbReference>
<gene>
    <name evidence="6" type="primary">ychF</name>
    <name evidence="10" type="ORF">SAMD00020551_1425</name>
</gene>
<keyword evidence="7" id="KW-0175">Coiled coil</keyword>
<name>A0A0A8X203_MESS1</name>
<accession>A0A0A8X203</accession>
<dbReference type="PANTHER" id="PTHR23305:SF18">
    <property type="entry name" value="OBG-TYPE G DOMAIN-CONTAINING PROTEIN"/>
    <property type="match status" value="1"/>
</dbReference>
<feature type="domain" description="TGS" evidence="9">
    <location>
        <begin position="281"/>
        <end position="364"/>
    </location>
</feature>
<organism evidence="10 11">
    <name type="scientific">Mesobacillus selenatarsenatis (strain DSM 18680 / JCM 14380 / FERM P-15431 / SF-1)</name>
    <dbReference type="NCBI Taxonomy" id="1321606"/>
    <lineage>
        <taxon>Bacteria</taxon>
        <taxon>Bacillati</taxon>
        <taxon>Bacillota</taxon>
        <taxon>Bacilli</taxon>
        <taxon>Bacillales</taxon>
        <taxon>Bacillaceae</taxon>
        <taxon>Mesobacillus</taxon>
    </lineage>
</organism>
<dbReference type="Pfam" id="PF06071">
    <property type="entry name" value="YchF-GTPase_C"/>
    <property type="match status" value="1"/>
</dbReference>
<feature type="coiled-coil region" evidence="7">
    <location>
        <begin position="130"/>
        <end position="157"/>
    </location>
</feature>
<dbReference type="STRING" id="1321606.SAMD00020551_1425"/>
<comment type="function">
    <text evidence="6">ATPase that binds to both the 70S ribosome and the 50S ribosomal subunit in a nucleotide-independent manner.</text>
</comment>
<dbReference type="InterPro" id="IPR031167">
    <property type="entry name" value="G_OBG"/>
</dbReference>
<dbReference type="Gene3D" id="3.40.50.300">
    <property type="entry name" value="P-loop containing nucleotide triphosphate hydrolases"/>
    <property type="match status" value="1"/>
</dbReference>
<dbReference type="EMBL" id="BASE01000029">
    <property type="protein sequence ID" value="GAM13284.1"/>
    <property type="molecule type" value="Genomic_DNA"/>
</dbReference>
<evidence type="ECO:0000259" key="9">
    <source>
        <dbReference type="PROSITE" id="PS51880"/>
    </source>
</evidence>
<dbReference type="InterPro" id="IPR006073">
    <property type="entry name" value="GTP-bd"/>
</dbReference>
<sequence>MALTAGIVGLPNVGKSTLFNAITQAGAESANYPFCTIDPNVGIVEVPDHRLTKLTELVQPKKTVPTAFEFTDIAGIVKGASKGEGLGNKFLSHIRQVDAICQVVRCFADDNITHVAGKVDPISDIEVINLELILADMESVEKRISRVEKLAKQKDKEASIEFPILARLRDAFEAEQPARAVEFTEDELKIVKQLHLLTIKPMLYVANVGEEDVADPSGNEYVQKVREFAQKDNAEVIVISAKIEEEIAELEGEEKQMFLEELGIEESGLDQLIRAAYSLLGLATYFTAGVQEVRAWTFRHGMKAPQCAGVIHSDFERGFIRAETVHYDDLLAAGSMAAAKEAGKVRLEGKEYEVKDGDIIHFRFNV</sequence>
<keyword evidence="3 6" id="KW-0547">Nucleotide-binding</keyword>
<dbReference type="InterPro" id="IPR004095">
    <property type="entry name" value="TGS"/>
</dbReference>
<dbReference type="PROSITE" id="PS51880">
    <property type="entry name" value="TGS"/>
    <property type="match status" value="1"/>
</dbReference>
<dbReference type="InterPro" id="IPR041706">
    <property type="entry name" value="YchF_N"/>
</dbReference>
<dbReference type="NCBIfam" id="TIGR00092">
    <property type="entry name" value="redox-regulated ATPase YchF"/>
    <property type="match status" value="1"/>
</dbReference>
<dbReference type="InterPro" id="IPR004396">
    <property type="entry name" value="ATPase_YchF/OLA1"/>
</dbReference>
<dbReference type="CDD" id="cd04867">
    <property type="entry name" value="TGS_YchF_OLA1"/>
    <property type="match status" value="1"/>
</dbReference>
<evidence type="ECO:0000256" key="5">
    <source>
        <dbReference type="ARBA" id="ARBA00022842"/>
    </source>
</evidence>
<evidence type="ECO:0000313" key="10">
    <source>
        <dbReference type="EMBL" id="GAM13284.1"/>
    </source>
</evidence>
<dbReference type="GO" id="GO:0043023">
    <property type="term" value="F:ribosomal large subunit binding"/>
    <property type="evidence" value="ECO:0007669"/>
    <property type="project" value="UniProtKB-UniRule"/>
</dbReference>
<evidence type="ECO:0000313" key="11">
    <source>
        <dbReference type="Proteomes" id="UP000031014"/>
    </source>
</evidence>
<feature type="binding site" evidence="6">
    <location>
        <begin position="12"/>
        <end position="17"/>
    </location>
    <ligand>
        <name>ATP</name>
        <dbReference type="ChEBI" id="CHEBI:30616"/>
    </ligand>
</feature>
<dbReference type="Proteomes" id="UP000031014">
    <property type="component" value="Unassembled WGS sequence"/>
</dbReference>
<dbReference type="GO" id="GO:0046872">
    <property type="term" value="F:metal ion binding"/>
    <property type="evidence" value="ECO:0007669"/>
    <property type="project" value="UniProtKB-KW"/>
</dbReference>
<dbReference type="InterPro" id="IPR013029">
    <property type="entry name" value="YchF_C"/>
</dbReference>
<dbReference type="InterPro" id="IPR027417">
    <property type="entry name" value="P-loop_NTPase"/>
</dbReference>
<dbReference type="InterPro" id="IPR023192">
    <property type="entry name" value="TGS-like_dom_sf"/>
</dbReference>
<dbReference type="PIRSF" id="PIRSF006641">
    <property type="entry name" value="CHP00092"/>
    <property type="match status" value="1"/>
</dbReference>
<dbReference type="Gene3D" id="3.10.20.30">
    <property type="match status" value="1"/>
</dbReference>
<dbReference type="OrthoDB" id="9807318at2"/>
<dbReference type="Gene3D" id="1.10.150.300">
    <property type="entry name" value="TGS-like domain"/>
    <property type="match status" value="1"/>
</dbReference>
<comment type="caution">
    <text evidence="10">The sequence shown here is derived from an EMBL/GenBank/DDBJ whole genome shotgun (WGS) entry which is preliminary data.</text>
</comment>
<protein>
    <recommendedName>
        <fullName evidence="6">Ribosome-binding ATPase YchF</fullName>
    </recommendedName>
</protein>
<evidence type="ECO:0000256" key="7">
    <source>
        <dbReference type="SAM" id="Coils"/>
    </source>
</evidence>
<comment type="similarity">
    <text evidence="6">Belongs to the TRAFAC class OBG-HflX-like GTPase superfamily. OBG GTPase family. YchF/OLA1 subfamily.</text>
</comment>
<dbReference type="AlphaFoldDB" id="A0A0A8X203"/>
<keyword evidence="5" id="KW-0460">Magnesium</keyword>
<feature type="domain" description="OBG-type G" evidence="8">
    <location>
        <begin position="3"/>
        <end position="259"/>
    </location>
</feature>
<dbReference type="PANTHER" id="PTHR23305">
    <property type="entry name" value="OBG GTPASE FAMILY"/>
    <property type="match status" value="1"/>
</dbReference>
<keyword evidence="11" id="KW-1185">Reference proteome</keyword>
<dbReference type="GO" id="GO:0005524">
    <property type="term" value="F:ATP binding"/>
    <property type="evidence" value="ECO:0007669"/>
    <property type="project" value="UniProtKB-UniRule"/>
</dbReference>